<dbReference type="InterPro" id="IPR011042">
    <property type="entry name" value="6-blade_b-propeller_TolB-like"/>
</dbReference>
<proteinExistence type="inferred from homology"/>
<dbReference type="GO" id="GO:0005576">
    <property type="term" value="C:extracellular region"/>
    <property type="evidence" value="ECO:0007669"/>
    <property type="project" value="UniProtKB-SubCell"/>
</dbReference>
<dbReference type="Proteomes" id="UP000792457">
    <property type="component" value="Unassembled WGS sequence"/>
</dbReference>
<keyword evidence="3" id="KW-0964">Secreted</keyword>
<dbReference type="Pfam" id="PF03022">
    <property type="entry name" value="MRJP"/>
    <property type="match status" value="1"/>
</dbReference>
<evidence type="ECO:0000256" key="4">
    <source>
        <dbReference type="ARBA" id="ARBA00023180"/>
    </source>
</evidence>
<dbReference type="FunFam" id="2.120.10.30:FF:000045">
    <property type="entry name" value="Blast:Protein yellow"/>
    <property type="match status" value="1"/>
</dbReference>
<evidence type="ECO:0000313" key="6">
    <source>
        <dbReference type="EMBL" id="KAG8238823.1"/>
    </source>
</evidence>
<comment type="similarity">
    <text evidence="2">Belongs to the major royal jelly protein family.</text>
</comment>
<reference evidence="6" key="2">
    <citation type="submission" date="2017-10" db="EMBL/GenBank/DDBJ databases">
        <title>Ladona fulva Genome sequencing and assembly.</title>
        <authorList>
            <person name="Murali S."/>
            <person name="Richards S."/>
            <person name="Bandaranaike D."/>
            <person name="Bellair M."/>
            <person name="Blankenburg K."/>
            <person name="Chao H."/>
            <person name="Dinh H."/>
            <person name="Doddapaneni H."/>
            <person name="Dugan-Rocha S."/>
            <person name="Elkadiri S."/>
            <person name="Gnanaolivu R."/>
            <person name="Hernandez B."/>
            <person name="Skinner E."/>
            <person name="Javaid M."/>
            <person name="Lee S."/>
            <person name="Li M."/>
            <person name="Ming W."/>
            <person name="Munidasa M."/>
            <person name="Muniz J."/>
            <person name="Nguyen L."/>
            <person name="Hughes D."/>
            <person name="Osuji N."/>
            <person name="Pu L.-L."/>
            <person name="Puazo M."/>
            <person name="Qu C."/>
            <person name="Quiroz J."/>
            <person name="Raj R."/>
            <person name="Weissenberger G."/>
            <person name="Xin Y."/>
            <person name="Zou X."/>
            <person name="Han Y."/>
            <person name="Worley K."/>
            <person name="Muzny D."/>
            <person name="Gibbs R."/>
        </authorList>
    </citation>
    <scope>NUCLEOTIDE SEQUENCE</scope>
    <source>
        <strain evidence="6">Sampled in the wild</strain>
    </source>
</reference>
<accession>A0A8K0KR18</accession>
<keyword evidence="4" id="KW-0325">Glycoprotein</keyword>
<evidence type="ECO:0008006" key="8">
    <source>
        <dbReference type="Google" id="ProtNLM"/>
    </source>
</evidence>
<gene>
    <name evidence="6" type="ORF">J437_LFUL010537</name>
</gene>
<dbReference type="OrthoDB" id="8184345at2759"/>
<organism evidence="6 7">
    <name type="scientific">Ladona fulva</name>
    <name type="common">Scarce chaser dragonfly</name>
    <name type="synonym">Libellula fulva</name>
    <dbReference type="NCBI Taxonomy" id="123851"/>
    <lineage>
        <taxon>Eukaryota</taxon>
        <taxon>Metazoa</taxon>
        <taxon>Ecdysozoa</taxon>
        <taxon>Arthropoda</taxon>
        <taxon>Hexapoda</taxon>
        <taxon>Insecta</taxon>
        <taxon>Pterygota</taxon>
        <taxon>Palaeoptera</taxon>
        <taxon>Odonata</taxon>
        <taxon>Epiprocta</taxon>
        <taxon>Anisoptera</taxon>
        <taxon>Libelluloidea</taxon>
        <taxon>Libellulidae</taxon>
        <taxon>Ladona</taxon>
    </lineage>
</organism>
<reference evidence="6" key="1">
    <citation type="submission" date="2013-04" db="EMBL/GenBank/DDBJ databases">
        <authorList>
            <person name="Qu J."/>
            <person name="Murali S.C."/>
            <person name="Bandaranaike D."/>
            <person name="Bellair M."/>
            <person name="Blankenburg K."/>
            <person name="Chao H."/>
            <person name="Dinh H."/>
            <person name="Doddapaneni H."/>
            <person name="Downs B."/>
            <person name="Dugan-Rocha S."/>
            <person name="Elkadiri S."/>
            <person name="Gnanaolivu R.D."/>
            <person name="Hernandez B."/>
            <person name="Javaid M."/>
            <person name="Jayaseelan J.C."/>
            <person name="Lee S."/>
            <person name="Li M."/>
            <person name="Ming W."/>
            <person name="Munidasa M."/>
            <person name="Muniz J."/>
            <person name="Nguyen L."/>
            <person name="Ongeri F."/>
            <person name="Osuji N."/>
            <person name="Pu L.-L."/>
            <person name="Puazo M."/>
            <person name="Qu C."/>
            <person name="Quiroz J."/>
            <person name="Raj R."/>
            <person name="Weissenberger G."/>
            <person name="Xin Y."/>
            <person name="Zou X."/>
            <person name="Han Y."/>
            <person name="Richards S."/>
            <person name="Worley K."/>
            <person name="Muzny D."/>
            <person name="Gibbs R."/>
        </authorList>
    </citation>
    <scope>NUCLEOTIDE SEQUENCE</scope>
    <source>
        <strain evidence="6">Sampled in the wild</strain>
    </source>
</reference>
<dbReference type="PANTHER" id="PTHR10009:SF7">
    <property type="entry name" value="GH10609P-RELATED"/>
    <property type="match status" value="1"/>
</dbReference>
<dbReference type="PANTHER" id="PTHR10009">
    <property type="entry name" value="PROTEIN YELLOW-RELATED"/>
    <property type="match status" value="1"/>
</dbReference>
<sequence length="427" mass="47149">MSVQLHLVLGLVFPLLTHAALGPLTQAFGWKELDFEFPNESARQNALTSGYFVPGNSQPIDVQYANDRVFLTMPRWKEGIPATVATVPSSPSECVQGQPCSPLLRPFPSWEWNSGDKSCEGLTSVFRVNVDKCGRLWILDSGAVSILSNERKALCPPQLLSFDLSNDRLIRRYSFPNSVLKGDSLLVTVALDTVSTAKSCQNTFAYSADVTTYGLIVTDTKRGNSWRVENKLFYPYPNWGTFNIAGETFDLMDGLISLAVHPDLNPATRRLYFHSLASARENYVPVSLLHNASQANVRTAEFIYSRGEKPSQAAASAFDSRGILFFGLLSKNSLACWNPSKAHNPSNIVDVAQDDESLQFASGLKVDNEDNVWMMISRFSSYFLGSLNPNNVNFRVMVGPSRQLTRGTACEEGSRVSGGAYRPIVFN</sequence>
<dbReference type="AlphaFoldDB" id="A0A8K0KR18"/>
<evidence type="ECO:0000256" key="1">
    <source>
        <dbReference type="ARBA" id="ARBA00004613"/>
    </source>
</evidence>
<comment type="caution">
    <text evidence="6">The sequence shown here is derived from an EMBL/GenBank/DDBJ whole genome shotgun (WGS) entry which is preliminary data.</text>
</comment>
<feature type="chain" id="PRO_5035475183" description="Protein yellow" evidence="5">
    <location>
        <begin position="20"/>
        <end position="427"/>
    </location>
</feature>
<feature type="signal peptide" evidence="5">
    <location>
        <begin position="1"/>
        <end position="19"/>
    </location>
</feature>
<dbReference type="InterPro" id="IPR017996">
    <property type="entry name" value="MRJP/yellow-related"/>
</dbReference>
<protein>
    <recommendedName>
        <fullName evidence="8">Protein yellow</fullName>
    </recommendedName>
</protein>
<dbReference type="PRINTS" id="PR01366">
    <property type="entry name" value="ROYALJELLY"/>
</dbReference>
<comment type="subcellular location">
    <subcellularLocation>
        <location evidence="1">Secreted</location>
    </subcellularLocation>
</comment>
<evidence type="ECO:0000256" key="3">
    <source>
        <dbReference type="ARBA" id="ARBA00022525"/>
    </source>
</evidence>
<evidence type="ECO:0000313" key="7">
    <source>
        <dbReference type="Proteomes" id="UP000792457"/>
    </source>
</evidence>
<name>A0A8K0KR18_LADFU</name>
<evidence type="ECO:0000256" key="2">
    <source>
        <dbReference type="ARBA" id="ARBA00009127"/>
    </source>
</evidence>
<keyword evidence="7" id="KW-1185">Reference proteome</keyword>
<dbReference type="EMBL" id="KZ309442">
    <property type="protein sequence ID" value="KAG8238823.1"/>
    <property type="molecule type" value="Genomic_DNA"/>
</dbReference>
<keyword evidence="5" id="KW-0732">Signal</keyword>
<evidence type="ECO:0000256" key="5">
    <source>
        <dbReference type="SAM" id="SignalP"/>
    </source>
</evidence>
<dbReference type="Gene3D" id="2.120.10.30">
    <property type="entry name" value="TolB, C-terminal domain"/>
    <property type="match status" value="1"/>
</dbReference>